<reference evidence="13 14" key="1">
    <citation type="submission" date="2019-06" db="EMBL/GenBank/DDBJ databases">
        <title>An operon consisting of a P-type ATPase gene and a transcriptional regular gene given the different cadmium resistance in Bacillus vietamensis 151-6 and Bacillus marisflavi 151-25.</title>
        <authorList>
            <person name="Yu X."/>
        </authorList>
    </citation>
    <scope>NUCLEOTIDE SEQUENCE [LARGE SCALE GENOMIC DNA]</scope>
    <source>
        <strain evidence="13 14">151-6</strain>
    </source>
</reference>
<dbReference type="EMBL" id="CP047394">
    <property type="protein sequence ID" value="QHE63637.1"/>
    <property type="molecule type" value="Genomic_DNA"/>
</dbReference>
<proteinExistence type="inferred from homology"/>
<name>A0A6I6UQG4_9BACI</name>
<evidence type="ECO:0000259" key="11">
    <source>
        <dbReference type="Pfam" id="PF10099"/>
    </source>
</evidence>
<evidence type="ECO:0000256" key="8">
    <source>
        <dbReference type="ARBA" id="ARBA00024438"/>
    </source>
</evidence>
<keyword evidence="4" id="KW-0812">Transmembrane</keyword>
<dbReference type="InterPro" id="IPR041916">
    <property type="entry name" value="Anti_sigma_zinc_sf"/>
</dbReference>
<evidence type="ECO:0000259" key="12">
    <source>
        <dbReference type="Pfam" id="PF13490"/>
    </source>
</evidence>
<evidence type="ECO:0000256" key="10">
    <source>
        <dbReference type="ARBA" id="ARBA00030803"/>
    </source>
</evidence>
<evidence type="ECO:0000313" key="13">
    <source>
        <dbReference type="EMBL" id="QHE63637.1"/>
    </source>
</evidence>
<dbReference type="GO" id="GO:0006417">
    <property type="term" value="P:regulation of translation"/>
    <property type="evidence" value="ECO:0007669"/>
    <property type="project" value="TreeGrafter"/>
</dbReference>
<dbReference type="InterPro" id="IPR051474">
    <property type="entry name" value="Anti-sigma-K/W_factor"/>
</dbReference>
<comment type="subcellular location">
    <subcellularLocation>
        <location evidence="2">Cell membrane</location>
    </subcellularLocation>
    <subcellularLocation>
        <location evidence="1">Membrane</location>
        <topology evidence="1">Single-pass membrane protein</topology>
    </subcellularLocation>
</comment>
<keyword evidence="6" id="KW-0472">Membrane</keyword>
<dbReference type="Pfam" id="PF13490">
    <property type="entry name" value="zf-HC2"/>
    <property type="match status" value="1"/>
</dbReference>
<organism evidence="13 14">
    <name type="scientific">Rossellomorea vietnamensis</name>
    <dbReference type="NCBI Taxonomy" id="218284"/>
    <lineage>
        <taxon>Bacteria</taxon>
        <taxon>Bacillati</taxon>
        <taxon>Bacillota</taxon>
        <taxon>Bacilli</taxon>
        <taxon>Bacillales</taxon>
        <taxon>Bacillaceae</taxon>
        <taxon>Rossellomorea</taxon>
    </lineage>
</organism>
<evidence type="ECO:0000256" key="6">
    <source>
        <dbReference type="ARBA" id="ARBA00023136"/>
    </source>
</evidence>
<evidence type="ECO:0000256" key="7">
    <source>
        <dbReference type="ARBA" id="ARBA00024353"/>
    </source>
</evidence>
<evidence type="ECO:0000313" key="14">
    <source>
        <dbReference type="Proteomes" id="UP000465062"/>
    </source>
</evidence>
<dbReference type="AlphaFoldDB" id="A0A6I6UQG4"/>
<accession>A0A6I6UQG4</accession>
<dbReference type="PANTHER" id="PTHR37461:SF1">
    <property type="entry name" value="ANTI-SIGMA-K FACTOR RSKA"/>
    <property type="match status" value="1"/>
</dbReference>
<feature type="domain" description="Anti-sigma K factor RskA C-terminal" evidence="11">
    <location>
        <begin position="95"/>
        <end position="230"/>
    </location>
</feature>
<evidence type="ECO:0000256" key="2">
    <source>
        <dbReference type="ARBA" id="ARBA00004236"/>
    </source>
</evidence>
<evidence type="ECO:0000256" key="1">
    <source>
        <dbReference type="ARBA" id="ARBA00004167"/>
    </source>
</evidence>
<dbReference type="GO" id="GO:0005886">
    <property type="term" value="C:plasma membrane"/>
    <property type="evidence" value="ECO:0007669"/>
    <property type="project" value="UniProtKB-SubCell"/>
</dbReference>
<keyword evidence="3" id="KW-1003">Cell membrane</keyword>
<dbReference type="Proteomes" id="UP000465062">
    <property type="component" value="Chromosome"/>
</dbReference>
<comment type="similarity">
    <text evidence="7">Belongs to the zinc-associated anti-sigma factor (ZAS) superfamily. Anti-sigma-W factor family.</text>
</comment>
<sequence length="238" mass="26533">MTTPQCDHLLDYYNGHLSQLEKAQFEKHLKSCPQCQEELHELEQLISFMPFASDVVEPPKDLEDRVMAGILGEEKRTANVEPPAKKKKKAWFLPSVAAALFLSLIGNAYLFSQLEDQDEVVEQATIDQVVQYVDLAAVNGNARGTASIIKQGAQTSMVVQASELQELSNEEVYQVWLIKDDKPERAGTFVTSKDGKGSVVFKFNEEFTKEDWDTVAITLEPDANSQLPQGNIVLASEI</sequence>
<dbReference type="Pfam" id="PF10099">
    <property type="entry name" value="RskA_C"/>
    <property type="match status" value="1"/>
</dbReference>
<evidence type="ECO:0000256" key="4">
    <source>
        <dbReference type="ARBA" id="ARBA00022692"/>
    </source>
</evidence>
<dbReference type="PANTHER" id="PTHR37461">
    <property type="entry name" value="ANTI-SIGMA-K FACTOR RSKA"/>
    <property type="match status" value="1"/>
</dbReference>
<gene>
    <name evidence="13" type="ORF">FHE72_03130</name>
</gene>
<keyword evidence="5" id="KW-1133">Transmembrane helix</keyword>
<dbReference type="RefSeq" id="WP_159363190.1">
    <property type="nucleotide sequence ID" value="NZ_CP047394.1"/>
</dbReference>
<dbReference type="KEGG" id="bvq:FHE72_03130"/>
<dbReference type="InterPro" id="IPR018764">
    <property type="entry name" value="RskA_C"/>
</dbReference>
<evidence type="ECO:0000256" key="9">
    <source>
        <dbReference type="ARBA" id="ARBA00029829"/>
    </source>
</evidence>
<evidence type="ECO:0000256" key="5">
    <source>
        <dbReference type="ARBA" id="ARBA00022989"/>
    </source>
</evidence>
<protein>
    <recommendedName>
        <fullName evidence="8">Anti-sigma-W factor RsiW</fullName>
    </recommendedName>
    <alternativeName>
        <fullName evidence="10">Regulator of SigK</fullName>
    </alternativeName>
    <alternativeName>
        <fullName evidence="9">Sigma-K anti-sigma factor RskA</fullName>
    </alternativeName>
</protein>
<dbReference type="GO" id="GO:0016989">
    <property type="term" value="F:sigma factor antagonist activity"/>
    <property type="evidence" value="ECO:0007669"/>
    <property type="project" value="TreeGrafter"/>
</dbReference>
<evidence type="ECO:0000256" key="3">
    <source>
        <dbReference type="ARBA" id="ARBA00022475"/>
    </source>
</evidence>
<feature type="domain" description="Putative zinc-finger" evidence="12">
    <location>
        <begin position="7"/>
        <end position="36"/>
    </location>
</feature>
<dbReference type="Gene3D" id="1.10.10.1320">
    <property type="entry name" value="Anti-sigma factor, zinc-finger domain"/>
    <property type="match status" value="1"/>
</dbReference>
<dbReference type="InterPro" id="IPR027383">
    <property type="entry name" value="Znf_put"/>
</dbReference>